<sequence length="408" mass="46235">MSHDETAWRTILAPDDAVILQESGLISPLLPDGTRRIHKRRLNRSSDEEEEHLSLSPFSLSSVSQSPVWSTSSSESFVSIPEHLISLVTLEHLGYNSQTATRIWDHWTSWPPGEPKRESDDIYHGVPFIDVAEGYIRNFSDTCEDNDATWFHCMNQYGINTELQQAIMDPKFRHIRLIGTCKFWVRDTLKLRYRGLQAIQQTSRERDMASRREAPRPGLSRGSWQRSISDSLRMVPWLSHETALSQAATNAATNAPGYTTLYKGIDQARVSGLFVDNSKVRFECLTSTPPSDFSGRHADSYFAADREVAEYYACYVKRRSTCNAVVIIHITIPNSVIESLSPDDIQILHEPGAEWKSLVFYSRLGLKLPSELRKYQLAKLVIGAICGKPNLVFANMRSPDEVTKQMVL</sequence>
<organism evidence="2 3">
    <name type="scientific">Penicillium patulum</name>
    <name type="common">Penicillium griseofulvum</name>
    <dbReference type="NCBI Taxonomy" id="5078"/>
    <lineage>
        <taxon>Eukaryota</taxon>
        <taxon>Fungi</taxon>
        <taxon>Dikarya</taxon>
        <taxon>Ascomycota</taxon>
        <taxon>Pezizomycotina</taxon>
        <taxon>Eurotiomycetes</taxon>
        <taxon>Eurotiomycetidae</taxon>
        <taxon>Eurotiales</taxon>
        <taxon>Aspergillaceae</taxon>
        <taxon>Penicillium</taxon>
    </lineage>
</organism>
<name>A0A135LP54_PENPA</name>
<dbReference type="RefSeq" id="XP_040649281.1">
    <property type="nucleotide sequence ID" value="XM_040792225.1"/>
</dbReference>
<evidence type="ECO:0000313" key="3">
    <source>
        <dbReference type="Proteomes" id="UP000070168"/>
    </source>
</evidence>
<dbReference type="OrthoDB" id="5429780at2759"/>
<dbReference type="STRING" id="5078.A0A135LP54"/>
<reference evidence="2 3" key="1">
    <citation type="journal article" date="2016" name="BMC Genomics">
        <title>Genome sequencing and secondary metabolism of the postharvest pathogen Penicillium griseofulvum.</title>
        <authorList>
            <person name="Banani H."/>
            <person name="Marcet-Houben M."/>
            <person name="Ballester A.R."/>
            <person name="Abbruscato P."/>
            <person name="Gonzalez-Candelas L."/>
            <person name="Gabaldon T."/>
            <person name="Spadaro D."/>
        </authorList>
    </citation>
    <scope>NUCLEOTIDE SEQUENCE [LARGE SCALE GENOMIC DNA]</scope>
    <source>
        <strain evidence="2 3">PG3</strain>
    </source>
</reference>
<evidence type="ECO:0000256" key="1">
    <source>
        <dbReference type="SAM" id="MobiDB-lite"/>
    </source>
</evidence>
<evidence type="ECO:0000313" key="2">
    <source>
        <dbReference type="EMBL" id="KXG50745.1"/>
    </source>
</evidence>
<proteinExistence type="predicted"/>
<feature type="region of interest" description="Disordered" evidence="1">
    <location>
        <begin position="202"/>
        <end position="224"/>
    </location>
</feature>
<accession>A0A135LP54</accession>
<dbReference type="EMBL" id="LHQR01000045">
    <property type="protein sequence ID" value="KXG50745.1"/>
    <property type="molecule type" value="Genomic_DNA"/>
</dbReference>
<dbReference type="AlphaFoldDB" id="A0A135LP54"/>
<dbReference type="OMA" id="WLSHETA"/>
<protein>
    <submittedName>
        <fullName evidence="2">Uncharacterized protein</fullName>
    </submittedName>
</protein>
<dbReference type="Proteomes" id="UP000070168">
    <property type="component" value="Unassembled WGS sequence"/>
</dbReference>
<gene>
    <name evidence="2" type="ORF">PGRI_045120</name>
</gene>
<comment type="caution">
    <text evidence="2">The sequence shown here is derived from an EMBL/GenBank/DDBJ whole genome shotgun (WGS) entry which is preliminary data.</text>
</comment>
<dbReference type="GeneID" id="63707525"/>
<feature type="compositionally biased region" description="Basic and acidic residues" evidence="1">
    <location>
        <begin position="203"/>
        <end position="215"/>
    </location>
</feature>
<keyword evidence="3" id="KW-1185">Reference proteome</keyword>